<keyword evidence="11" id="KW-0576">Peroxisome</keyword>
<comment type="pathway">
    <text evidence="4">Lipid metabolism; fatty acid beta-oxidation.</text>
</comment>
<comment type="function">
    <text evidence="13">Acyl-CoA dehydrogenase, that exhibits maximal activity towards saturated C22-CoA. Probably participates in beta-oxydation and energy production but could also play a role in the metabolism of specific fatty acids to control fatty acids composition of cellular lipids in brain.</text>
</comment>
<dbReference type="InterPro" id="IPR011009">
    <property type="entry name" value="Kinase-like_dom_sf"/>
</dbReference>
<dbReference type="Pfam" id="PF02771">
    <property type="entry name" value="Acyl-CoA_dh_N"/>
    <property type="match status" value="1"/>
</dbReference>
<evidence type="ECO:0000256" key="7">
    <source>
        <dbReference type="ARBA" id="ARBA00022827"/>
    </source>
</evidence>
<dbReference type="SUPFAM" id="SSF56784">
    <property type="entry name" value="HAD-like"/>
    <property type="match status" value="1"/>
</dbReference>
<dbReference type="InterPro" id="IPR036250">
    <property type="entry name" value="AcylCo_DH-like_C"/>
</dbReference>
<name>A0A0D8XSU4_DICVI</name>
<organism evidence="24 25">
    <name type="scientific">Dictyocaulus viviparus</name>
    <name type="common">Bovine lungworm</name>
    <dbReference type="NCBI Taxonomy" id="29172"/>
    <lineage>
        <taxon>Eukaryota</taxon>
        <taxon>Metazoa</taxon>
        <taxon>Ecdysozoa</taxon>
        <taxon>Nematoda</taxon>
        <taxon>Chromadorea</taxon>
        <taxon>Rhabditida</taxon>
        <taxon>Rhabditina</taxon>
        <taxon>Rhabditomorpha</taxon>
        <taxon>Strongyloidea</taxon>
        <taxon>Metastrongylidae</taxon>
        <taxon>Dictyocaulus</taxon>
    </lineage>
</organism>
<dbReference type="Gene3D" id="3.30.200.20">
    <property type="entry name" value="Phosphorylase Kinase, domain 1"/>
    <property type="match status" value="1"/>
</dbReference>
<evidence type="ECO:0000256" key="19">
    <source>
        <dbReference type="ARBA" id="ARBA00049140"/>
    </source>
</evidence>
<keyword evidence="10" id="KW-0472">Membrane</keyword>
<evidence type="ECO:0000256" key="10">
    <source>
        <dbReference type="ARBA" id="ARBA00023136"/>
    </source>
</evidence>
<comment type="similarity">
    <text evidence="5">Belongs to the acyl-CoA dehydrogenase family.</text>
</comment>
<dbReference type="Pfam" id="PF01636">
    <property type="entry name" value="APH"/>
    <property type="match status" value="1"/>
</dbReference>
<feature type="domain" description="Acyl-CoA dehydrogenase/oxidase C-terminal" evidence="20">
    <location>
        <begin position="757"/>
        <end position="906"/>
    </location>
</feature>
<gene>
    <name evidence="24" type="ORF">DICVIV_06245</name>
</gene>
<evidence type="ECO:0000256" key="13">
    <source>
        <dbReference type="ARBA" id="ARBA00046026"/>
    </source>
</evidence>
<comment type="catalytic activity">
    <reaction evidence="16">
        <text>tetracosanoyl-CoA + oxidized [electron-transfer flavoprotein] + H(+) = (2E)-tetracosenoyl-CoA + reduced [electron-transfer flavoprotein]</text>
        <dbReference type="Rhea" id="RHEA:47232"/>
        <dbReference type="Rhea" id="RHEA-COMP:10685"/>
        <dbReference type="Rhea" id="RHEA-COMP:10686"/>
        <dbReference type="ChEBI" id="CHEBI:15378"/>
        <dbReference type="ChEBI" id="CHEBI:57692"/>
        <dbReference type="ChEBI" id="CHEBI:58307"/>
        <dbReference type="ChEBI" id="CHEBI:65052"/>
        <dbReference type="ChEBI" id="CHEBI:74693"/>
    </reaction>
    <physiologicalReaction direction="left-to-right" evidence="16">
        <dbReference type="Rhea" id="RHEA:47233"/>
    </physiologicalReaction>
</comment>
<evidence type="ECO:0000256" key="11">
    <source>
        <dbReference type="ARBA" id="ARBA00023140"/>
    </source>
</evidence>
<evidence type="ECO:0000256" key="16">
    <source>
        <dbReference type="ARBA" id="ARBA00048086"/>
    </source>
</evidence>
<comment type="catalytic activity">
    <reaction evidence="17">
        <text>tricosanoyl-CoA + oxidized [electron-transfer flavoprotein] + H(+) = (2E)-tricosenoyl-CoA + reduced [electron-transfer flavoprotein]</text>
        <dbReference type="Rhea" id="RHEA:48220"/>
        <dbReference type="Rhea" id="RHEA-COMP:10685"/>
        <dbReference type="Rhea" id="RHEA-COMP:10686"/>
        <dbReference type="ChEBI" id="CHEBI:15378"/>
        <dbReference type="ChEBI" id="CHEBI:57692"/>
        <dbReference type="ChEBI" id="CHEBI:58307"/>
        <dbReference type="ChEBI" id="CHEBI:90118"/>
        <dbReference type="ChEBI" id="CHEBI:90119"/>
    </reaction>
    <physiologicalReaction direction="left-to-right" evidence="17">
        <dbReference type="Rhea" id="RHEA:48221"/>
    </physiologicalReaction>
</comment>
<evidence type="ECO:0000256" key="14">
    <source>
        <dbReference type="ARBA" id="ARBA00047443"/>
    </source>
</evidence>
<evidence type="ECO:0000256" key="6">
    <source>
        <dbReference type="ARBA" id="ARBA00022630"/>
    </source>
</evidence>
<evidence type="ECO:0000256" key="5">
    <source>
        <dbReference type="ARBA" id="ARBA00009347"/>
    </source>
</evidence>
<evidence type="ECO:0000256" key="4">
    <source>
        <dbReference type="ARBA" id="ARBA00005005"/>
    </source>
</evidence>
<comment type="catalytic activity">
    <reaction evidence="15">
        <text>docosanoyl-CoA + oxidized [electron-transfer flavoprotein] + H(+) = (2E)-docosenoyl-CoA + reduced [electron-transfer flavoprotein]</text>
        <dbReference type="Rhea" id="RHEA:47228"/>
        <dbReference type="Rhea" id="RHEA-COMP:10685"/>
        <dbReference type="Rhea" id="RHEA-COMP:10686"/>
        <dbReference type="ChEBI" id="CHEBI:15378"/>
        <dbReference type="ChEBI" id="CHEBI:57692"/>
        <dbReference type="ChEBI" id="CHEBI:58307"/>
        <dbReference type="ChEBI" id="CHEBI:65059"/>
        <dbReference type="ChEBI" id="CHEBI:74692"/>
    </reaction>
    <physiologicalReaction direction="left-to-right" evidence="15">
        <dbReference type="Rhea" id="RHEA:47229"/>
    </physiologicalReaction>
</comment>
<dbReference type="InterPro" id="IPR046373">
    <property type="entry name" value="Acyl-CoA_Oxase/DH_mid-dom_sf"/>
</dbReference>
<proteinExistence type="inferred from homology"/>
<evidence type="ECO:0000259" key="20">
    <source>
        <dbReference type="Pfam" id="PF00441"/>
    </source>
</evidence>
<keyword evidence="7" id="KW-0274">FAD</keyword>
<dbReference type="PANTHER" id="PTHR48083">
    <property type="entry name" value="MEDIUM-CHAIN SPECIFIC ACYL-COA DEHYDROGENASE, MITOCHONDRIAL-RELATED"/>
    <property type="match status" value="1"/>
</dbReference>
<feature type="domain" description="Aminoglycoside phosphotransferase" evidence="21">
    <location>
        <begin position="216"/>
        <end position="404"/>
    </location>
</feature>
<evidence type="ECO:0000256" key="12">
    <source>
        <dbReference type="ARBA" id="ARBA00040622"/>
    </source>
</evidence>
<evidence type="ECO:0000313" key="24">
    <source>
        <dbReference type="EMBL" id="KJH47678.1"/>
    </source>
</evidence>
<dbReference type="InterPro" id="IPR037069">
    <property type="entry name" value="AcylCoA_DH/ox_N_sf"/>
</dbReference>
<dbReference type="Gene3D" id="3.40.50.1000">
    <property type="entry name" value="HAD superfamily/HAD-like"/>
    <property type="match status" value="2"/>
</dbReference>
<keyword evidence="8" id="KW-0560">Oxidoreductase</keyword>
<dbReference type="Gene3D" id="1.20.140.10">
    <property type="entry name" value="Butyryl-CoA Dehydrogenase, subunit A, domain 3"/>
    <property type="match status" value="1"/>
</dbReference>
<evidence type="ECO:0000256" key="18">
    <source>
        <dbReference type="ARBA" id="ARBA00048399"/>
    </source>
</evidence>
<evidence type="ECO:0000256" key="9">
    <source>
        <dbReference type="ARBA" id="ARBA00023098"/>
    </source>
</evidence>
<feature type="domain" description="Acyl-CoA dehydrogenase/oxidase N-terminal" evidence="23">
    <location>
        <begin position="560"/>
        <end position="638"/>
    </location>
</feature>
<dbReference type="GO" id="GO:0005777">
    <property type="term" value="C:peroxisome"/>
    <property type="evidence" value="ECO:0007669"/>
    <property type="project" value="UniProtKB-SubCell"/>
</dbReference>
<dbReference type="GO" id="GO:0016787">
    <property type="term" value="F:hydrolase activity"/>
    <property type="evidence" value="ECO:0007669"/>
    <property type="project" value="UniProtKB-KW"/>
</dbReference>
<feature type="domain" description="Acyl-CoA oxidase/dehydrogenase middle" evidence="22">
    <location>
        <begin position="643"/>
        <end position="745"/>
    </location>
</feature>
<dbReference type="InterPro" id="IPR023214">
    <property type="entry name" value="HAD_sf"/>
</dbReference>
<evidence type="ECO:0000259" key="23">
    <source>
        <dbReference type="Pfam" id="PF02771"/>
    </source>
</evidence>
<keyword evidence="25" id="KW-1185">Reference proteome</keyword>
<protein>
    <recommendedName>
        <fullName evidence="12">Acyl-CoA dehydrogenase family member 11</fullName>
    </recommendedName>
</protein>
<comment type="catalytic activity">
    <reaction evidence="19">
        <text>eicosanoyl-CoA + oxidized [electron-transfer flavoprotein] + H(+) = (2E)-eicosenoyl-CoA + reduced [electron-transfer flavoprotein]</text>
        <dbReference type="Rhea" id="RHEA:47236"/>
        <dbReference type="Rhea" id="RHEA-COMP:10685"/>
        <dbReference type="Rhea" id="RHEA-COMP:10686"/>
        <dbReference type="ChEBI" id="CHEBI:15378"/>
        <dbReference type="ChEBI" id="CHEBI:57380"/>
        <dbReference type="ChEBI" id="CHEBI:57692"/>
        <dbReference type="ChEBI" id="CHEBI:58307"/>
        <dbReference type="ChEBI" id="CHEBI:74691"/>
    </reaction>
    <physiologicalReaction direction="left-to-right" evidence="19">
        <dbReference type="Rhea" id="RHEA:47237"/>
    </physiologicalReaction>
</comment>
<dbReference type="InterPro" id="IPR002575">
    <property type="entry name" value="Aminoglycoside_PTrfase"/>
</dbReference>
<dbReference type="InterPro" id="IPR009075">
    <property type="entry name" value="AcylCo_DH/oxidase_C"/>
</dbReference>
<keyword evidence="24" id="KW-0378">Hydrolase</keyword>
<sequence length="912" mass="103326">MVIKAVVFDMGGVLIPTPVKLCIEKDRGLESGSLLATLNLTEVSDHREALEKGEITGEDFDPLFTYFYNRKYKKTEKTIPVISLIIKSLSNMKIFPEMANIIKELRGCGCRTVLLTNNFYGDRARHLPTIPVDPVEVVFLDDLGSNLKPANEMGFKTIKVTSTIQAVNDLRLAVSDILSIPPGTRECLPNEELPEDILRPFLERELDILESIPFIIRRFNHGHSNPTYYSGQLLPKAHQIEREYRLLRALQGQLPIPRIILYNEDLFDTPFYLMEYIKGRMFLNPNVPELESNERKEIYLEAINVLGKIHNIDYNIFEDYLKRNLHRWAQNYEMAKTEEIPEMKLLLDFLNQNLEENNSDITLVHGDYRLDNLVFHPTENRVIAVLDWETSTIGNPYLDLATFLFPHYLSSKNKILPGLAHLSGCELSELGIPSVTEALEKYAEFRGIKGIESKKWLFYIVFVVYRFASITQGVFKRSLTNNASSAEAYKLSGLTRQLAVEGLAIIRKMQKTNNLGLLAVNPQTLSKKAQKLYKIVKDIVYNDIIPIETELLEYCNGVKAKSLGAWNLFISEQIDPDLKYGVGLTNVEYAHICELMGRSPFAAEVFNCQAPDTGNMEVLIKYGSEDQKKQWLLPLLGGTMKSCFAMTEPDVASSDATNIQGFIARDGEEYVINSRKWFTSNAAHPNCEICIFMGQIAGQKRNRLYQQTMILVPMRSPGVEIVRNLDVLGNEDPPFGHCEVLFTNVRTPRTNVILGEGRGFEIAQGRLGPGRIHHAMRLIGHAERALKFMKKRTLQRVAFGQRLWDFDSIRKQIALSRCDIEQARLLVLNAAHMIDINGHKEAKSEIAMIKVVVPSMAVRVVDRSIQMLGGRGLTSDTPLSTFFTAARSLRLADGPDEVHLETIAKEEIKSRL</sequence>
<dbReference type="InterPro" id="IPR006091">
    <property type="entry name" value="Acyl-CoA_Oxase/DH_mid-dom"/>
</dbReference>
<dbReference type="GO" id="GO:0031966">
    <property type="term" value="C:mitochondrial membrane"/>
    <property type="evidence" value="ECO:0007669"/>
    <property type="project" value="UniProtKB-SubCell"/>
</dbReference>
<dbReference type="InterPro" id="IPR009100">
    <property type="entry name" value="AcylCoA_DH/oxidase_NM_dom_sf"/>
</dbReference>
<keyword evidence="6" id="KW-0285">Flavoprotein</keyword>
<reference evidence="25" key="2">
    <citation type="journal article" date="2016" name="Sci. Rep.">
        <title>Dictyocaulus viviparus genome, variome and transcriptome elucidate lungworm biology and support future intervention.</title>
        <authorList>
            <person name="McNulty S.N."/>
            <person name="Strube C."/>
            <person name="Rosa B.A."/>
            <person name="Martin J.C."/>
            <person name="Tyagi R."/>
            <person name="Choi Y.J."/>
            <person name="Wang Q."/>
            <person name="Hallsworth Pepin K."/>
            <person name="Zhang X."/>
            <person name="Ozersky P."/>
            <person name="Wilson R.K."/>
            <person name="Sternberg P.W."/>
            <person name="Gasser R.B."/>
            <person name="Mitreva M."/>
        </authorList>
    </citation>
    <scope>NUCLEOTIDE SEQUENCE [LARGE SCALE GENOMIC DNA]</scope>
    <source>
        <strain evidence="25">HannoverDv2000</strain>
    </source>
</reference>
<keyword evidence="9" id="KW-0443">Lipid metabolism</keyword>
<dbReference type="EMBL" id="KN716297">
    <property type="protein sequence ID" value="KJH47678.1"/>
    <property type="molecule type" value="Genomic_DNA"/>
</dbReference>
<dbReference type="SUPFAM" id="SSF47203">
    <property type="entry name" value="Acyl-CoA dehydrogenase C-terminal domain-like"/>
    <property type="match status" value="1"/>
</dbReference>
<dbReference type="Gene3D" id="2.40.110.10">
    <property type="entry name" value="Butyryl-CoA Dehydrogenase, subunit A, domain 2"/>
    <property type="match status" value="1"/>
</dbReference>
<dbReference type="Gene3D" id="3.90.1200.10">
    <property type="match status" value="1"/>
</dbReference>
<comment type="subcellular location">
    <subcellularLocation>
        <location evidence="3">Mitochondrion membrane</location>
    </subcellularLocation>
    <subcellularLocation>
        <location evidence="2">Peroxisome</location>
    </subcellularLocation>
</comment>
<dbReference type="OrthoDB" id="434771at2759"/>
<accession>A0A0D8XSU4</accession>
<reference evidence="24 25" key="1">
    <citation type="submission" date="2013-11" db="EMBL/GenBank/DDBJ databases">
        <title>Draft genome of the bovine lungworm Dictyocaulus viviparus.</title>
        <authorList>
            <person name="Mitreva M."/>
        </authorList>
    </citation>
    <scope>NUCLEOTIDE SEQUENCE [LARGE SCALE GENOMIC DNA]</scope>
    <source>
        <strain evidence="24 25">HannoverDv2000</strain>
    </source>
</reference>
<dbReference type="SUPFAM" id="SSF56112">
    <property type="entry name" value="Protein kinase-like (PK-like)"/>
    <property type="match status" value="1"/>
</dbReference>
<dbReference type="GO" id="GO:0033539">
    <property type="term" value="P:fatty acid beta-oxidation using acyl-CoA dehydrogenase"/>
    <property type="evidence" value="ECO:0007669"/>
    <property type="project" value="TreeGrafter"/>
</dbReference>
<dbReference type="GO" id="GO:0003995">
    <property type="term" value="F:acyl-CoA dehydrogenase activity"/>
    <property type="evidence" value="ECO:0007669"/>
    <property type="project" value="TreeGrafter"/>
</dbReference>
<dbReference type="CDD" id="cd05154">
    <property type="entry name" value="ACAD10_11_N-like"/>
    <property type="match status" value="1"/>
</dbReference>
<comment type="cofactor">
    <cofactor evidence="1">
        <name>FAD</name>
        <dbReference type="ChEBI" id="CHEBI:57692"/>
    </cofactor>
</comment>
<evidence type="ECO:0000313" key="25">
    <source>
        <dbReference type="Proteomes" id="UP000053766"/>
    </source>
</evidence>
<dbReference type="GO" id="GO:0050660">
    <property type="term" value="F:flavin adenine dinucleotide binding"/>
    <property type="evidence" value="ECO:0007669"/>
    <property type="project" value="InterPro"/>
</dbReference>
<dbReference type="SUPFAM" id="SSF56645">
    <property type="entry name" value="Acyl-CoA dehydrogenase NM domain-like"/>
    <property type="match status" value="1"/>
</dbReference>
<dbReference type="InterPro" id="IPR013786">
    <property type="entry name" value="AcylCoA_DH/ox_N"/>
</dbReference>
<dbReference type="Pfam" id="PF02770">
    <property type="entry name" value="Acyl-CoA_dh_M"/>
    <property type="match status" value="1"/>
</dbReference>
<evidence type="ECO:0000256" key="17">
    <source>
        <dbReference type="ARBA" id="ARBA00048395"/>
    </source>
</evidence>
<dbReference type="STRING" id="29172.A0A0D8XSU4"/>
<dbReference type="InterPro" id="IPR036412">
    <property type="entry name" value="HAD-like_sf"/>
</dbReference>
<evidence type="ECO:0000256" key="2">
    <source>
        <dbReference type="ARBA" id="ARBA00004275"/>
    </source>
</evidence>
<dbReference type="PANTHER" id="PTHR48083:SF35">
    <property type="entry name" value="ACYL-COA DEHYDROGENASE FAMILY MEMBER 10"/>
    <property type="match status" value="1"/>
</dbReference>
<comment type="catalytic activity">
    <reaction evidence="14">
        <text>a 2,3-saturated acyl-CoA + oxidized [electron-transfer flavoprotein] + H(+) = a (2E)-enoyl-CoA + reduced [electron-transfer flavoprotein]</text>
        <dbReference type="Rhea" id="RHEA:44704"/>
        <dbReference type="Rhea" id="RHEA-COMP:10685"/>
        <dbReference type="Rhea" id="RHEA-COMP:10686"/>
        <dbReference type="ChEBI" id="CHEBI:15378"/>
        <dbReference type="ChEBI" id="CHEBI:57692"/>
        <dbReference type="ChEBI" id="CHEBI:58307"/>
        <dbReference type="ChEBI" id="CHEBI:58856"/>
        <dbReference type="ChEBI" id="CHEBI:65111"/>
    </reaction>
    <physiologicalReaction direction="left-to-right" evidence="14">
        <dbReference type="Rhea" id="RHEA:44705"/>
    </physiologicalReaction>
</comment>
<dbReference type="Pfam" id="PF00441">
    <property type="entry name" value="Acyl-CoA_dh_1"/>
    <property type="match status" value="1"/>
</dbReference>
<comment type="catalytic activity">
    <reaction evidence="18">
        <text>hexacosanoyl-CoA + oxidized [electron-transfer flavoprotein] + H(+) = (2E)-hexacosenoyl-CoA + reduced [electron-transfer flavoprotein]</text>
        <dbReference type="Rhea" id="RHEA:48216"/>
        <dbReference type="Rhea" id="RHEA-COMP:10685"/>
        <dbReference type="Rhea" id="RHEA-COMP:10686"/>
        <dbReference type="ChEBI" id="CHEBI:15378"/>
        <dbReference type="ChEBI" id="CHEBI:57692"/>
        <dbReference type="ChEBI" id="CHEBI:58307"/>
        <dbReference type="ChEBI" id="CHEBI:64868"/>
        <dbReference type="ChEBI" id="CHEBI:74281"/>
    </reaction>
    <physiologicalReaction direction="left-to-right" evidence="18">
        <dbReference type="Rhea" id="RHEA:48217"/>
    </physiologicalReaction>
</comment>
<evidence type="ECO:0000256" key="3">
    <source>
        <dbReference type="ARBA" id="ARBA00004325"/>
    </source>
</evidence>
<evidence type="ECO:0000256" key="15">
    <source>
        <dbReference type="ARBA" id="ARBA00048020"/>
    </source>
</evidence>
<dbReference type="InterPro" id="IPR050741">
    <property type="entry name" value="Acyl-CoA_dehydrogenase"/>
</dbReference>
<evidence type="ECO:0000259" key="21">
    <source>
        <dbReference type="Pfam" id="PF01636"/>
    </source>
</evidence>
<dbReference type="AlphaFoldDB" id="A0A0D8XSU4"/>
<evidence type="ECO:0000259" key="22">
    <source>
        <dbReference type="Pfam" id="PF02770"/>
    </source>
</evidence>
<dbReference type="InterPro" id="IPR041726">
    <property type="entry name" value="ACAD10_11_N"/>
</dbReference>
<dbReference type="FunFam" id="2.40.110.10:FF:000002">
    <property type="entry name" value="Acyl-CoA dehydrogenase fadE12"/>
    <property type="match status" value="1"/>
</dbReference>
<evidence type="ECO:0000256" key="8">
    <source>
        <dbReference type="ARBA" id="ARBA00023002"/>
    </source>
</evidence>
<dbReference type="Proteomes" id="UP000053766">
    <property type="component" value="Unassembled WGS sequence"/>
</dbReference>
<dbReference type="Gene3D" id="1.10.540.10">
    <property type="entry name" value="Acyl-CoA dehydrogenase/oxidase, N-terminal domain"/>
    <property type="match status" value="1"/>
</dbReference>
<evidence type="ECO:0000256" key="1">
    <source>
        <dbReference type="ARBA" id="ARBA00001974"/>
    </source>
</evidence>